<reference evidence="1 2" key="1">
    <citation type="journal article" date="2016" name="G3 (Bethesda)">
        <title>First Draft Assembly and Annotation of the Genome of a California Endemic Oak Quercus lobata Nee (Fagaceae).</title>
        <authorList>
            <person name="Sork V.L."/>
            <person name="Fitz-Gibbon S.T."/>
            <person name="Puiu D."/>
            <person name="Crepeau M."/>
            <person name="Gugger P.F."/>
            <person name="Sherman R."/>
            <person name="Stevens K."/>
            <person name="Langley C.H."/>
            <person name="Pellegrini M."/>
            <person name="Salzberg S.L."/>
        </authorList>
    </citation>
    <scope>NUCLEOTIDE SEQUENCE [LARGE SCALE GENOMIC DNA]</scope>
    <source>
        <strain evidence="1 2">cv. SW786</strain>
    </source>
</reference>
<dbReference type="EnsemblPlants" id="QL08p010472:mrna">
    <property type="protein sequence ID" value="QL08p010472:mrna:CDS:2"/>
    <property type="gene ID" value="QL08p010472"/>
</dbReference>
<keyword evidence="2" id="KW-1185">Reference proteome</keyword>
<dbReference type="Gramene" id="QL08p010472:mrna">
    <property type="protein sequence ID" value="QL08p010472:mrna:CDS:2"/>
    <property type="gene ID" value="QL08p010472"/>
</dbReference>
<dbReference type="InParanoid" id="A0A7N2M8Z5"/>
<sequence length="68" mass="7934">MGPSTNWLSFSPSPMEMLRSSESQFMSYENSSTDSPHYLIDNFYTNGQNPDFFCFSIYKKETYVLFSC</sequence>
<reference evidence="1" key="2">
    <citation type="submission" date="2021-01" db="UniProtKB">
        <authorList>
            <consortium name="EnsemblPlants"/>
        </authorList>
    </citation>
    <scope>IDENTIFICATION</scope>
</reference>
<organism evidence="1 2">
    <name type="scientific">Quercus lobata</name>
    <name type="common">Valley oak</name>
    <dbReference type="NCBI Taxonomy" id="97700"/>
    <lineage>
        <taxon>Eukaryota</taxon>
        <taxon>Viridiplantae</taxon>
        <taxon>Streptophyta</taxon>
        <taxon>Embryophyta</taxon>
        <taxon>Tracheophyta</taxon>
        <taxon>Spermatophyta</taxon>
        <taxon>Magnoliopsida</taxon>
        <taxon>eudicotyledons</taxon>
        <taxon>Gunneridae</taxon>
        <taxon>Pentapetalae</taxon>
        <taxon>rosids</taxon>
        <taxon>fabids</taxon>
        <taxon>Fagales</taxon>
        <taxon>Fagaceae</taxon>
        <taxon>Quercus</taxon>
    </lineage>
</organism>
<name>A0A7N2M8Z5_QUELO</name>
<proteinExistence type="predicted"/>
<evidence type="ECO:0000313" key="1">
    <source>
        <dbReference type="EnsemblPlants" id="QL08p010472:mrna:CDS:2"/>
    </source>
</evidence>
<dbReference type="Proteomes" id="UP000594261">
    <property type="component" value="Chromosome 8"/>
</dbReference>
<dbReference type="AlphaFoldDB" id="A0A7N2M8Z5"/>
<protein>
    <submittedName>
        <fullName evidence="1">Uncharacterized protein</fullName>
    </submittedName>
</protein>
<evidence type="ECO:0000313" key="2">
    <source>
        <dbReference type="Proteomes" id="UP000594261"/>
    </source>
</evidence>
<accession>A0A7N2M8Z5</accession>
<dbReference type="EMBL" id="LRBV02000008">
    <property type="status" value="NOT_ANNOTATED_CDS"/>
    <property type="molecule type" value="Genomic_DNA"/>
</dbReference>